<keyword evidence="4" id="KW-1185">Reference proteome</keyword>
<proteinExistence type="predicted"/>
<feature type="compositionally biased region" description="Basic residues" evidence="1">
    <location>
        <begin position="130"/>
        <end position="139"/>
    </location>
</feature>
<feature type="transmembrane region" description="Helical" evidence="2">
    <location>
        <begin position="659"/>
        <end position="679"/>
    </location>
</feature>
<dbReference type="Proteomes" id="UP000567179">
    <property type="component" value="Unassembled WGS sequence"/>
</dbReference>
<organism evidence="3 4">
    <name type="scientific">Psilocybe cf. subviscida</name>
    <dbReference type="NCBI Taxonomy" id="2480587"/>
    <lineage>
        <taxon>Eukaryota</taxon>
        <taxon>Fungi</taxon>
        <taxon>Dikarya</taxon>
        <taxon>Basidiomycota</taxon>
        <taxon>Agaricomycotina</taxon>
        <taxon>Agaricomycetes</taxon>
        <taxon>Agaricomycetidae</taxon>
        <taxon>Agaricales</taxon>
        <taxon>Agaricineae</taxon>
        <taxon>Strophariaceae</taxon>
        <taxon>Psilocybe</taxon>
    </lineage>
</organism>
<feature type="compositionally biased region" description="Polar residues" evidence="1">
    <location>
        <begin position="181"/>
        <end position="194"/>
    </location>
</feature>
<accession>A0A8H5EX06</accession>
<keyword evidence="2" id="KW-0812">Transmembrane</keyword>
<feature type="compositionally biased region" description="Low complexity" evidence="1">
    <location>
        <begin position="140"/>
        <end position="153"/>
    </location>
</feature>
<keyword evidence="2" id="KW-0472">Membrane</keyword>
<evidence type="ECO:0000313" key="3">
    <source>
        <dbReference type="EMBL" id="KAF5315402.1"/>
    </source>
</evidence>
<reference evidence="3 4" key="1">
    <citation type="journal article" date="2020" name="ISME J.">
        <title>Uncovering the hidden diversity of litter-decomposition mechanisms in mushroom-forming fungi.</title>
        <authorList>
            <person name="Floudas D."/>
            <person name="Bentzer J."/>
            <person name="Ahren D."/>
            <person name="Johansson T."/>
            <person name="Persson P."/>
            <person name="Tunlid A."/>
        </authorList>
    </citation>
    <scope>NUCLEOTIDE SEQUENCE [LARGE SCALE GENOMIC DNA]</scope>
    <source>
        <strain evidence="3 4">CBS 101986</strain>
    </source>
</reference>
<comment type="caution">
    <text evidence="3">The sequence shown here is derived from an EMBL/GenBank/DDBJ whole genome shotgun (WGS) entry which is preliminary data.</text>
</comment>
<evidence type="ECO:0000256" key="2">
    <source>
        <dbReference type="SAM" id="Phobius"/>
    </source>
</evidence>
<feature type="compositionally biased region" description="Low complexity" evidence="1">
    <location>
        <begin position="118"/>
        <end position="129"/>
    </location>
</feature>
<name>A0A8H5EX06_9AGAR</name>
<protein>
    <submittedName>
        <fullName evidence="3">Uncharacterized protein</fullName>
    </submittedName>
</protein>
<dbReference type="AlphaFoldDB" id="A0A8H5EX06"/>
<sequence>MGSLWHYKYYPYDGYLSTRKAPPSQGAASQKSASYTAIHQLPGCLISIRYFFAYLCRLWLWLKSRSLRLKLPHNQHNPSIADSGANTPKTTTTTQYTIMKNGVTISLSGITTSLYPFSKRNTSRSSARSSRSHSVKSRKASQSSGRSGSLMSRRSAADSYYELPLSNLESPSTRPHLYSNPRRQWSTSMPQLHTRNGLDRDGSTDIEVTSPILGHRNHSQNSLDILPNSQPFSYVPDDGTVISPTHFDQTSFEMLPSPVPMNAHNLSRSNDHGERSYRRPTYSPPEPSFELRYIRTAFPSETRRYTMRTRLPKMRTNLTFPPINLDYSKPSPPDGWARYVHPEGARSFYNKNLGIYTESEIYDPEILGQLQADYAQLKAISGTFENPFPPTGEFVINVYREKNSREDLAFDDKPGSTGELVSEYYCVDHATRLIFFLKESRSDWTAAWHEVEGVRSAFQFQLELLSQYWYFVQLYPSAIDLTGDMVRELRDIVLFQIEDITTSPASTAYFPRDDLYSILSLTGELERNVGPGSYGSMCLLAHKMYIFTCQKFLNFHGESYARLGRASVYGDRPKTPRTLLSSVLSYVMFSASEDHLRRLQGVWIDGMMHRTVWKDIVKQLNEEWQEFVFFATVVLNANVAFLAIQSVDIEMNPYRSPAQILSYLSIIANIGSIIIGLFLKRQNRVDSSEDTESVAKYLSQQGNSLQHLAILFSLPYALAMWS</sequence>
<keyword evidence="2" id="KW-1133">Transmembrane helix</keyword>
<feature type="region of interest" description="Disordered" evidence="1">
    <location>
        <begin position="166"/>
        <end position="204"/>
    </location>
</feature>
<dbReference type="EMBL" id="JAACJJ010000043">
    <property type="protein sequence ID" value="KAF5315402.1"/>
    <property type="molecule type" value="Genomic_DNA"/>
</dbReference>
<evidence type="ECO:0000313" key="4">
    <source>
        <dbReference type="Proteomes" id="UP000567179"/>
    </source>
</evidence>
<gene>
    <name evidence="3" type="ORF">D9619_007314</name>
</gene>
<evidence type="ECO:0000256" key="1">
    <source>
        <dbReference type="SAM" id="MobiDB-lite"/>
    </source>
</evidence>
<feature type="region of interest" description="Disordered" evidence="1">
    <location>
        <begin position="118"/>
        <end position="153"/>
    </location>
</feature>
<dbReference type="OrthoDB" id="2657661at2759"/>